<dbReference type="Pfam" id="PF00809">
    <property type="entry name" value="Pterin_bind"/>
    <property type="match status" value="1"/>
</dbReference>
<feature type="domain" description="Pterin-binding" evidence="13">
    <location>
        <begin position="16"/>
        <end position="274"/>
    </location>
</feature>
<dbReference type="InterPro" id="IPR011005">
    <property type="entry name" value="Dihydropteroate_synth-like_sf"/>
</dbReference>
<reference evidence="14 15" key="1">
    <citation type="submission" date="2011-05" db="EMBL/GenBank/DDBJ databases">
        <title>Whole genome sequence of Microlunatus phosphovorus NM-1.</title>
        <authorList>
            <person name="Hosoyama A."/>
            <person name="Sasaki K."/>
            <person name="Harada T."/>
            <person name="Igarashi R."/>
            <person name="Kawakoshi A."/>
            <person name="Sasagawa M."/>
            <person name="Fukada J."/>
            <person name="Nakamura S."/>
            <person name="Katano Y."/>
            <person name="Hanada S."/>
            <person name="Kamagata Y."/>
            <person name="Nakamura N."/>
            <person name="Yamazaki S."/>
            <person name="Fujita N."/>
        </authorList>
    </citation>
    <scope>NUCLEOTIDE SEQUENCE [LARGE SCALE GENOMIC DNA]</scope>
    <source>
        <strain evidence="15">ATCC 700054 / DSM 10555 / JCM 9379 / NBRC 101784 / NCIMB 13414 / VKM Ac-1990 / NM-1</strain>
    </source>
</reference>
<dbReference type="GO" id="GO:0005829">
    <property type="term" value="C:cytosol"/>
    <property type="evidence" value="ECO:0007669"/>
    <property type="project" value="TreeGrafter"/>
</dbReference>
<evidence type="ECO:0000256" key="5">
    <source>
        <dbReference type="ARBA" id="ARBA00012458"/>
    </source>
</evidence>
<dbReference type="PANTHER" id="PTHR20941:SF1">
    <property type="entry name" value="FOLIC ACID SYNTHESIS PROTEIN FOL1"/>
    <property type="match status" value="1"/>
</dbReference>
<dbReference type="InterPro" id="IPR045031">
    <property type="entry name" value="DHP_synth-like"/>
</dbReference>
<sequence length="282" mass="30375">MTAELRVDGLPHPGRTLVVGVVNVTPDSFSDGGEWLDPDDAIVHGLELLAEGADLVDVGGESTRPGAVRPTQEVELARVIPVIQALSAAGGIVSVDTMRSEVAEQAVAAGARAINDVSGGQADPRMLATVARLEVPYVCMHWRGHSADMQSRAVYADLAAEVTAELSKQIEQVLAAGIRRDRLILDPGFGFAKTGEHNWELLNHLDDLDALGYPILYGLSRKTFLGTLLATPDGRPRPARERDDASLALTTLLAQRRVWAVRVHRVRSTCDAIAVVERMRRG</sequence>
<dbReference type="AlphaFoldDB" id="F5XFC1"/>
<dbReference type="OrthoDB" id="9811744at2"/>
<dbReference type="eggNOG" id="COG0294">
    <property type="taxonomic scope" value="Bacteria"/>
</dbReference>
<evidence type="ECO:0000313" key="14">
    <source>
        <dbReference type="EMBL" id="BAK37859.1"/>
    </source>
</evidence>
<evidence type="ECO:0000256" key="7">
    <source>
        <dbReference type="ARBA" id="ARBA00022679"/>
    </source>
</evidence>
<dbReference type="PROSITE" id="PS00792">
    <property type="entry name" value="DHPS_1"/>
    <property type="match status" value="1"/>
</dbReference>
<evidence type="ECO:0000313" key="15">
    <source>
        <dbReference type="Proteomes" id="UP000007947"/>
    </source>
</evidence>
<dbReference type="Gene3D" id="3.20.20.20">
    <property type="entry name" value="Dihydropteroate synthase-like"/>
    <property type="match status" value="1"/>
</dbReference>
<comment type="catalytic activity">
    <reaction evidence="1">
        <text>(7,8-dihydropterin-6-yl)methyl diphosphate + 4-aminobenzoate = 7,8-dihydropteroate + diphosphate</text>
        <dbReference type="Rhea" id="RHEA:19949"/>
        <dbReference type="ChEBI" id="CHEBI:17836"/>
        <dbReference type="ChEBI" id="CHEBI:17839"/>
        <dbReference type="ChEBI" id="CHEBI:33019"/>
        <dbReference type="ChEBI" id="CHEBI:72950"/>
        <dbReference type="EC" id="2.5.1.15"/>
    </reaction>
</comment>
<dbReference type="RefSeq" id="WP_013865683.1">
    <property type="nucleotide sequence ID" value="NC_015635.1"/>
</dbReference>
<keyword evidence="7 12" id="KW-0808">Transferase</keyword>
<evidence type="ECO:0000256" key="2">
    <source>
        <dbReference type="ARBA" id="ARBA00001946"/>
    </source>
</evidence>
<comment type="similarity">
    <text evidence="4 12">Belongs to the DHPS family.</text>
</comment>
<keyword evidence="15" id="KW-1185">Reference proteome</keyword>
<evidence type="ECO:0000256" key="4">
    <source>
        <dbReference type="ARBA" id="ARBA00009503"/>
    </source>
</evidence>
<dbReference type="GO" id="GO:0046656">
    <property type="term" value="P:folic acid biosynthetic process"/>
    <property type="evidence" value="ECO:0007669"/>
    <property type="project" value="UniProtKB-KW"/>
</dbReference>
<dbReference type="SUPFAM" id="SSF51717">
    <property type="entry name" value="Dihydropteroate synthetase-like"/>
    <property type="match status" value="1"/>
</dbReference>
<dbReference type="KEGG" id="mph:MLP_48450"/>
<dbReference type="EC" id="2.5.1.15" evidence="5 12"/>
<dbReference type="PANTHER" id="PTHR20941">
    <property type="entry name" value="FOLATE SYNTHESIS PROTEINS"/>
    <property type="match status" value="1"/>
</dbReference>
<dbReference type="InterPro" id="IPR000489">
    <property type="entry name" value="Pterin-binding_dom"/>
</dbReference>
<name>F5XFC1_MICPN</name>
<organism evidence="14 15">
    <name type="scientific">Microlunatus phosphovorus (strain ATCC 700054 / DSM 10555 / JCM 9379 / NBRC 101784 / NCIMB 13414 / VKM Ac-1990 / NM-1)</name>
    <dbReference type="NCBI Taxonomy" id="1032480"/>
    <lineage>
        <taxon>Bacteria</taxon>
        <taxon>Bacillati</taxon>
        <taxon>Actinomycetota</taxon>
        <taxon>Actinomycetes</taxon>
        <taxon>Propionibacteriales</taxon>
        <taxon>Propionibacteriaceae</taxon>
        <taxon>Microlunatus</taxon>
    </lineage>
</organism>
<evidence type="ECO:0000256" key="6">
    <source>
        <dbReference type="ARBA" id="ARBA00016919"/>
    </source>
</evidence>
<gene>
    <name evidence="14" type="primary">folP</name>
    <name evidence="14" type="ordered locus">MLP_48450</name>
</gene>
<keyword evidence="9 12" id="KW-0460">Magnesium</keyword>
<keyword evidence="10 12" id="KW-0289">Folate biosynthesis</keyword>
<dbReference type="Proteomes" id="UP000007947">
    <property type="component" value="Chromosome"/>
</dbReference>
<dbReference type="FunFam" id="3.20.20.20:FF:000006">
    <property type="entry name" value="Dihydropteroate synthase"/>
    <property type="match status" value="1"/>
</dbReference>
<dbReference type="HOGENOM" id="CLU_008023_0_1_11"/>
<dbReference type="GO" id="GO:0046872">
    <property type="term" value="F:metal ion binding"/>
    <property type="evidence" value="ECO:0007669"/>
    <property type="project" value="UniProtKB-KW"/>
</dbReference>
<dbReference type="PROSITE" id="PS00793">
    <property type="entry name" value="DHPS_2"/>
    <property type="match status" value="1"/>
</dbReference>
<evidence type="ECO:0000256" key="12">
    <source>
        <dbReference type="RuleBase" id="RU361205"/>
    </source>
</evidence>
<dbReference type="InterPro" id="IPR006390">
    <property type="entry name" value="DHP_synth_dom"/>
</dbReference>
<evidence type="ECO:0000256" key="8">
    <source>
        <dbReference type="ARBA" id="ARBA00022723"/>
    </source>
</evidence>
<dbReference type="PROSITE" id="PS50972">
    <property type="entry name" value="PTERIN_BINDING"/>
    <property type="match status" value="1"/>
</dbReference>
<evidence type="ECO:0000256" key="1">
    <source>
        <dbReference type="ARBA" id="ARBA00000012"/>
    </source>
</evidence>
<dbReference type="UniPathway" id="UPA00077">
    <property type="reaction ID" value="UER00156"/>
</dbReference>
<dbReference type="EMBL" id="AP012204">
    <property type="protein sequence ID" value="BAK37859.1"/>
    <property type="molecule type" value="Genomic_DNA"/>
</dbReference>
<dbReference type="CDD" id="cd00739">
    <property type="entry name" value="DHPS"/>
    <property type="match status" value="1"/>
</dbReference>
<protein>
    <recommendedName>
        <fullName evidence="6 12">Dihydropteroate synthase</fullName>
        <shortName evidence="12">DHPS</shortName>
        <ecNumber evidence="5 12">2.5.1.15</ecNumber>
    </recommendedName>
    <alternativeName>
        <fullName evidence="11 12">Dihydropteroate pyrophosphorylase</fullName>
    </alternativeName>
</protein>
<evidence type="ECO:0000256" key="3">
    <source>
        <dbReference type="ARBA" id="ARBA00004763"/>
    </source>
</evidence>
<keyword evidence="8 12" id="KW-0479">Metal-binding</keyword>
<accession>F5XFC1</accession>
<evidence type="ECO:0000256" key="11">
    <source>
        <dbReference type="ARBA" id="ARBA00030193"/>
    </source>
</evidence>
<dbReference type="NCBIfam" id="TIGR01496">
    <property type="entry name" value="DHPS"/>
    <property type="match status" value="1"/>
</dbReference>
<evidence type="ECO:0000256" key="10">
    <source>
        <dbReference type="ARBA" id="ARBA00022909"/>
    </source>
</evidence>
<dbReference type="STRING" id="1032480.MLP_48450"/>
<comment type="function">
    <text evidence="12">Catalyzes the condensation of para-aminobenzoate (pABA) with 6-hydroxymethyl-7,8-dihydropterin diphosphate (DHPt-PP) to form 7,8-dihydropteroate (H2Pte), the immediate precursor of folate derivatives.</text>
</comment>
<proteinExistence type="inferred from homology"/>
<dbReference type="GO" id="GO:0004156">
    <property type="term" value="F:dihydropteroate synthase activity"/>
    <property type="evidence" value="ECO:0007669"/>
    <property type="project" value="UniProtKB-EC"/>
</dbReference>
<evidence type="ECO:0000259" key="13">
    <source>
        <dbReference type="PROSITE" id="PS50972"/>
    </source>
</evidence>
<dbReference type="GO" id="GO:0046654">
    <property type="term" value="P:tetrahydrofolate biosynthetic process"/>
    <property type="evidence" value="ECO:0007669"/>
    <property type="project" value="UniProtKB-UniPathway"/>
</dbReference>
<comment type="pathway">
    <text evidence="3 12">Cofactor biosynthesis; tetrahydrofolate biosynthesis; 7,8-dihydrofolate from 2-amino-4-hydroxy-6-hydroxymethyl-7,8-dihydropteridine diphosphate and 4-aminobenzoate: step 1/2.</text>
</comment>
<evidence type="ECO:0000256" key="9">
    <source>
        <dbReference type="ARBA" id="ARBA00022842"/>
    </source>
</evidence>
<comment type="cofactor">
    <cofactor evidence="2 12">
        <name>Mg(2+)</name>
        <dbReference type="ChEBI" id="CHEBI:18420"/>
    </cofactor>
</comment>